<gene>
    <name evidence="2" type="ORF">R4Z09_13005</name>
</gene>
<evidence type="ECO:0000259" key="1">
    <source>
        <dbReference type="PROSITE" id="PS51186"/>
    </source>
</evidence>
<keyword evidence="2" id="KW-0808">Transferase</keyword>
<reference evidence="2 3" key="1">
    <citation type="submission" date="2023-10" db="EMBL/GenBank/DDBJ databases">
        <title>Niallia locisalis sp.nov. isolated from a salt pond sample.</title>
        <authorList>
            <person name="Li X.-J."/>
            <person name="Dong L."/>
        </authorList>
    </citation>
    <scope>NUCLEOTIDE SEQUENCE [LARGE SCALE GENOMIC DNA]</scope>
    <source>
        <strain evidence="2 3">DSM 29761</strain>
    </source>
</reference>
<dbReference type="InterPro" id="IPR000182">
    <property type="entry name" value="GNAT_dom"/>
</dbReference>
<dbReference type="Gene3D" id="3.40.630.30">
    <property type="match status" value="1"/>
</dbReference>
<keyword evidence="2" id="KW-0012">Acyltransferase</keyword>
<dbReference type="PROSITE" id="PS51186">
    <property type="entry name" value="GNAT"/>
    <property type="match status" value="1"/>
</dbReference>
<dbReference type="InterPro" id="IPR016181">
    <property type="entry name" value="Acyl_CoA_acyltransferase"/>
</dbReference>
<sequence length="204" mass="23373">MQSEDYKFAILKANKTDLDARKQMSEIFAEGFTQWLVFFSKDKKVIAKAFAHMFVLDQFYVAIANDKIAGVAACTDGKTLSVRLDKKELRKHLGFFKGSMAWIFLKKEFETLNQNFPSNTGSIEFVGTSPEFRGKGVASQIIQYIIENTPYNDYVIDEVADTNTPAMNLYKKMGFEEYKRKPLPEKIAKKIGINNFLSLKYVKK</sequence>
<dbReference type="EC" id="2.3.1.-" evidence="2"/>
<name>A0ABZ2CRU5_9BACI</name>
<dbReference type="CDD" id="cd04301">
    <property type="entry name" value="NAT_SF"/>
    <property type="match status" value="1"/>
</dbReference>
<dbReference type="RefSeq" id="WP_338452696.1">
    <property type="nucleotide sequence ID" value="NZ_CP137640.1"/>
</dbReference>
<dbReference type="Pfam" id="PF00583">
    <property type="entry name" value="Acetyltransf_1"/>
    <property type="match status" value="1"/>
</dbReference>
<dbReference type="GO" id="GO:0016746">
    <property type="term" value="F:acyltransferase activity"/>
    <property type="evidence" value="ECO:0007669"/>
    <property type="project" value="UniProtKB-KW"/>
</dbReference>
<dbReference type="SUPFAM" id="SSF55729">
    <property type="entry name" value="Acyl-CoA N-acyltransferases (Nat)"/>
    <property type="match status" value="1"/>
</dbReference>
<accession>A0ABZ2CRU5</accession>
<keyword evidence="3" id="KW-1185">Reference proteome</keyword>
<dbReference type="Proteomes" id="UP001357223">
    <property type="component" value="Chromosome"/>
</dbReference>
<feature type="domain" description="N-acetyltransferase" evidence="1">
    <location>
        <begin position="8"/>
        <end position="200"/>
    </location>
</feature>
<evidence type="ECO:0000313" key="3">
    <source>
        <dbReference type="Proteomes" id="UP001357223"/>
    </source>
</evidence>
<organism evidence="2 3">
    <name type="scientific">Niallia oryzisoli</name>
    <dbReference type="NCBI Taxonomy" id="1737571"/>
    <lineage>
        <taxon>Bacteria</taxon>
        <taxon>Bacillati</taxon>
        <taxon>Bacillota</taxon>
        <taxon>Bacilli</taxon>
        <taxon>Bacillales</taxon>
        <taxon>Bacillaceae</taxon>
        <taxon>Niallia</taxon>
    </lineage>
</organism>
<evidence type="ECO:0000313" key="2">
    <source>
        <dbReference type="EMBL" id="WVX83824.1"/>
    </source>
</evidence>
<dbReference type="EMBL" id="CP137640">
    <property type="protein sequence ID" value="WVX83824.1"/>
    <property type="molecule type" value="Genomic_DNA"/>
</dbReference>
<protein>
    <submittedName>
        <fullName evidence="2">N-acetyltransferase</fullName>
        <ecNumber evidence="2">2.3.1.-</ecNumber>
    </submittedName>
</protein>
<proteinExistence type="predicted"/>